<comment type="caution">
    <text evidence="2">The sequence shown here is derived from an EMBL/GenBank/DDBJ whole genome shotgun (WGS) entry which is preliminary data.</text>
</comment>
<dbReference type="Proteomes" id="UP000623687">
    <property type="component" value="Unassembled WGS sequence"/>
</dbReference>
<feature type="transmembrane region" description="Helical" evidence="1">
    <location>
        <begin position="62"/>
        <end position="80"/>
    </location>
</feature>
<feature type="transmembrane region" description="Helical" evidence="1">
    <location>
        <begin position="122"/>
        <end position="144"/>
    </location>
</feature>
<evidence type="ECO:0000256" key="1">
    <source>
        <dbReference type="SAM" id="Phobius"/>
    </source>
</evidence>
<name>A0A8H6ZWB8_PLEOS</name>
<dbReference type="AlphaFoldDB" id="A0A8H6ZWB8"/>
<feature type="transmembrane region" description="Helical" evidence="1">
    <location>
        <begin position="215"/>
        <end position="236"/>
    </location>
</feature>
<feature type="transmembrane region" description="Helical" evidence="1">
    <location>
        <begin position="29"/>
        <end position="50"/>
    </location>
</feature>
<accession>A0A8H6ZWB8</accession>
<keyword evidence="1" id="KW-0812">Transmembrane</keyword>
<dbReference type="GeneID" id="59375163"/>
<dbReference type="VEuPathDB" id="FungiDB:PC9H_005345"/>
<keyword evidence="1" id="KW-1133">Transmembrane helix</keyword>
<keyword evidence="1" id="KW-0472">Membrane</keyword>
<feature type="transmembrane region" description="Helical" evidence="1">
    <location>
        <begin position="257"/>
        <end position="277"/>
    </location>
</feature>
<evidence type="ECO:0000313" key="2">
    <source>
        <dbReference type="EMBL" id="KAF7433395.1"/>
    </source>
</evidence>
<feature type="transmembrane region" description="Helical" evidence="1">
    <location>
        <begin position="165"/>
        <end position="187"/>
    </location>
</feature>
<dbReference type="RefSeq" id="XP_036633422.1">
    <property type="nucleotide sequence ID" value="XM_036774920.1"/>
</dbReference>
<dbReference type="OrthoDB" id="3222065at2759"/>
<evidence type="ECO:0000313" key="3">
    <source>
        <dbReference type="Proteomes" id="UP000623687"/>
    </source>
</evidence>
<organism evidence="2 3">
    <name type="scientific">Pleurotus ostreatus</name>
    <name type="common">Oyster mushroom</name>
    <name type="synonym">White-rot fungus</name>
    <dbReference type="NCBI Taxonomy" id="5322"/>
    <lineage>
        <taxon>Eukaryota</taxon>
        <taxon>Fungi</taxon>
        <taxon>Dikarya</taxon>
        <taxon>Basidiomycota</taxon>
        <taxon>Agaricomycotina</taxon>
        <taxon>Agaricomycetes</taxon>
        <taxon>Agaricomycetidae</taxon>
        <taxon>Agaricales</taxon>
        <taxon>Pleurotineae</taxon>
        <taxon>Pleurotaceae</taxon>
        <taxon>Pleurotus</taxon>
    </lineage>
</organism>
<keyword evidence="3" id="KW-1185">Reference proteome</keyword>
<sequence>MSSSNGTTTSADRPIDVPFNIVNGNHSELIAYLVLNIWPSHFGLPLLLLVIMLSKKIQRSAAFLNMLVVWIIVGMCVLHQSKLELLMMESIYGTSRSSTLLLYAGKQSGEEPPKMLCLFQAALIYGMPPMTSTATLALVLQMFLSVRKAYLGEKLTPGDGILRTWLLLIAPYVALLLTVIATAVVGASNPSKISRNRRFFYCSVEADPLTDTMTVVAASILLATVILEIWTVVYLYRLSRTIKRTGGKVSSIIDLSFPIRIIAFGFYVMIALSLSLLSITTPRSPVPDLMISTAATVVIVIFGTQRDILHALFFWCHRPQPVKVVHEKQESIGTMSLPSRISIR</sequence>
<reference evidence="2" key="1">
    <citation type="submission" date="2019-07" db="EMBL/GenBank/DDBJ databases">
        <authorList>
            <person name="Palmer J.M."/>
        </authorList>
    </citation>
    <scope>NUCLEOTIDE SEQUENCE</scope>
    <source>
        <strain evidence="2">PC9</strain>
    </source>
</reference>
<feature type="transmembrane region" description="Helical" evidence="1">
    <location>
        <begin position="289"/>
        <end position="309"/>
    </location>
</feature>
<gene>
    <name evidence="2" type="ORF">PC9H_005345</name>
</gene>
<proteinExistence type="predicted"/>
<dbReference type="EMBL" id="JACETU010000003">
    <property type="protein sequence ID" value="KAF7433395.1"/>
    <property type="molecule type" value="Genomic_DNA"/>
</dbReference>
<protein>
    <submittedName>
        <fullName evidence="2">Uncharacterized protein</fullName>
    </submittedName>
</protein>